<reference evidence="3 4" key="1">
    <citation type="submission" date="2018-07" db="EMBL/GenBank/DDBJ databases">
        <title>Complete genome sequencing of Ornithinimicrobium sp. AMA3305.</title>
        <authorList>
            <person name="Bae J.-W."/>
        </authorList>
    </citation>
    <scope>NUCLEOTIDE SEQUENCE [LARGE SCALE GENOMIC DNA]</scope>
    <source>
        <strain evidence="3 4">AMA3305</strain>
    </source>
</reference>
<keyword evidence="4" id="KW-1185">Reference proteome</keyword>
<keyword evidence="2" id="KW-0472">Membrane</keyword>
<keyword evidence="2" id="KW-0812">Transmembrane</keyword>
<dbReference type="AlphaFoldDB" id="A0A345NKZ2"/>
<name>A0A345NKZ2_9MICO</name>
<evidence type="ECO:0000256" key="1">
    <source>
        <dbReference type="SAM" id="MobiDB-lite"/>
    </source>
</evidence>
<feature type="transmembrane region" description="Helical" evidence="2">
    <location>
        <begin position="389"/>
        <end position="412"/>
    </location>
</feature>
<feature type="transmembrane region" description="Helical" evidence="2">
    <location>
        <begin position="255"/>
        <end position="272"/>
    </location>
</feature>
<evidence type="ECO:0000256" key="2">
    <source>
        <dbReference type="SAM" id="Phobius"/>
    </source>
</evidence>
<evidence type="ECO:0000313" key="4">
    <source>
        <dbReference type="Proteomes" id="UP000253790"/>
    </source>
</evidence>
<feature type="region of interest" description="Disordered" evidence="1">
    <location>
        <begin position="1"/>
        <end position="65"/>
    </location>
</feature>
<evidence type="ECO:0000313" key="3">
    <source>
        <dbReference type="EMBL" id="AXH95700.1"/>
    </source>
</evidence>
<feature type="transmembrane region" description="Helical" evidence="2">
    <location>
        <begin position="225"/>
        <end position="248"/>
    </location>
</feature>
<proteinExistence type="predicted"/>
<keyword evidence="2" id="KW-1133">Transmembrane helix</keyword>
<dbReference type="RefSeq" id="WP_114927465.1">
    <property type="nucleotide sequence ID" value="NZ_CP031229.1"/>
</dbReference>
<dbReference type="EMBL" id="CP031229">
    <property type="protein sequence ID" value="AXH95700.1"/>
    <property type="molecule type" value="Genomic_DNA"/>
</dbReference>
<protein>
    <submittedName>
        <fullName evidence="3">Uncharacterized protein</fullName>
    </submittedName>
</protein>
<gene>
    <name evidence="3" type="ORF">DV701_05810</name>
</gene>
<sequence>MSGPSSPGAPQQAAAPATQQQAAAPATQQQAAAPATQQQAAAPATQQQGTTAARGASQRSSSPARLRLARGLATAAALLTGVVATGTFDTSGINATPNVVAAQWQAAEQAGTQVAAADLELARTVARASAGDGVGSVDTAASADQLSAHLAGAAEELSRTGVTTSAGIVDLAVDGDRAVRAAAKDPKAAARAYQEMAEPTRTALDVTDEVARDRAQALKTGSRSMLTSLVGGLATLLLVGVMVWLALLTRRIVNVPLLLATAITAGLTYVSLNPAALPLDLDEQVTTRSATAQALQEVRVARAAQYAQVMDQGTADEAVTAATAALRVVGDRTLTEQWAQVYGAQQDLTKTDGSAERLAAVEAVQEQFTAVEGRLNEQVSSTDLTMGRWASVTAGLALVLGLVAAAAAWTGLTRRLRDYR</sequence>
<feature type="compositionally biased region" description="Low complexity" evidence="1">
    <location>
        <begin position="8"/>
        <end position="53"/>
    </location>
</feature>
<dbReference type="OrthoDB" id="4872428at2"/>
<dbReference type="KEGG" id="orn:DV701_05810"/>
<accession>A0A345NKZ2</accession>
<organism evidence="3 4">
    <name type="scientific">Ornithinimicrobium avium</name>
    <dbReference type="NCBI Taxonomy" id="2283195"/>
    <lineage>
        <taxon>Bacteria</taxon>
        <taxon>Bacillati</taxon>
        <taxon>Actinomycetota</taxon>
        <taxon>Actinomycetes</taxon>
        <taxon>Micrococcales</taxon>
        <taxon>Ornithinimicrobiaceae</taxon>
        <taxon>Ornithinimicrobium</taxon>
    </lineage>
</organism>
<dbReference type="Proteomes" id="UP000253790">
    <property type="component" value="Chromosome"/>
</dbReference>